<feature type="transmembrane region" description="Helical" evidence="1">
    <location>
        <begin position="288"/>
        <end position="311"/>
    </location>
</feature>
<protein>
    <recommendedName>
        <fullName evidence="4">WW domain-containing protein</fullName>
    </recommendedName>
</protein>
<reference evidence="2" key="1">
    <citation type="submission" date="2021-01" db="EMBL/GenBank/DDBJ databases">
        <authorList>
            <person name="Kaushik A."/>
        </authorList>
    </citation>
    <scope>NUCLEOTIDE SEQUENCE</scope>
    <source>
        <strain evidence="2">AG4-R118</strain>
    </source>
</reference>
<evidence type="ECO:0000256" key="1">
    <source>
        <dbReference type="SAM" id="Phobius"/>
    </source>
</evidence>
<evidence type="ECO:0008006" key="4">
    <source>
        <dbReference type="Google" id="ProtNLM"/>
    </source>
</evidence>
<evidence type="ECO:0000313" key="3">
    <source>
        <dbReference type="Proteomes" id="UP000663888"/>
    </source>
</evidence>
<feature type="transmembrane region" description="Helical" evidence="1">
    <location>
        <begin position="331"/>
        <end position="349"/>
    </location>
</feature>
<evidence type="ECO:0000313" key="2">
    <source>
        <dbReference type="EMBL" id="CAE6433384.1"/>
    </source>
</evidence>
<keyword evidence="1" id="KW-0812">Transmembrane</keyword>
<organism evidence="2 3">
    <name type="scientific">Rhizoctonia solani</name>
    <dbReference type="NCBI Taxonomy" id="456999"/>
    <lineage>
        <taxon>Eukaryota</taxon>
        <taxon>Fungi</taxon>
        <taxon>Dikarya</taxon>
        <taxon>Basidiomycota</taxon>
        <taxon>Agaricomycotina</taxon>
        <taxon>Agaricomycetes</taxon>
        <taxon>Cantharellales</taxon>
        <taxon>Ceratobasidiaceae</taxon>
        <taxon>Rhizoctonia</taxon>
    </lineage>
</organism>
<sequence length="451" mass="51394">MARELESMSQLIELLPNITHRYDDTTPVPSAATIIPNGLLDQERHEPLIAVFHDRIEVQIPNEWQRLVNPAEGRPYYWNHSLRTATESDITQEHILNRVMQWGHEIVSFANQSNRSDYDIVLRVSESEDDELGSCSYYLVDYTSEVVFWLREVSTSSLGLPEIRSPTHLKLLLCEQFWVHCEYMPPPHMDFRRKAKELLATLGTLCIDASSSTGSVSPFHKDECESYSKILAQVLSTGQRLEINWCLGRLRSLLTQSRIINLFGEHNSRTDRNVVVNGQKAPAEAPTFVLWSIIMFSIPQMYLVRWNAIWVDRVTYTREWKKLMKEMLEEFLYGLIVSGVLIIASISLLGLSSSTFVRVIAAIAMMSSICGGLYSAWLFSTLRSQGGCAADAANFIQMNEHITMGLQDMALKHSIPWALIVWSGVCLFISGFWEISRDMARVMLPLISLIR</sequence>
<accession>A0A8H3AQF0</accession>
<comment type="caution">
    <text evidence="2">The sequence shown here is derived from an EMBL/GenBank/DDBJ whole genome shotgun (WGS) entry which is preliminary data.</text>
</comment>
<feature type="transmembrane region" description="Helical" evidence="1">
    <location>
        <begin position="356"/>
        <end position="377"/>
    </location>
</feature>
<dbReference type="Proteomes" id="UP000663888">
    <property type="component" value="Unassembled WGS sequence"/>
</dbReference>
<name>A0A8H3AQF0_9AGAM</name>
<keyword evidence="1" id="KW-0472">Membrane</keyword>
<proteinExistence type="predicted"/>
<dbReference type="AlphaFoldDB" id="A0A8H3AQF0"/>
<feature type="non-terminal residue" evidence="2">
    <location>
        <position position="1"/>
    </location>
</feature>
<dbReference type="EMBL" id="CAJMWX010000825">
    <property type="protein sequence ID" value="CAE6433384.1"/>
    <property type="molecule type" value="Genomic_DNA"/>
</dbReference>
<feature type="transmembrane region" description="Helical" evidence="1">
    <location>
        <begin position="414"/>
        <end position="433"/>
    </location>
</feature>
<gene>
    <name evidence="2" type="ORF">RDB_LOCUS38460</name>
</gene>
<keyword evidence="1" id="KW-1133">Transmembrane helix</keyword>